<dbReference type="Pfam" id="PF00535">
    <property type="entry name" value="Glycos_transf_2"/>
    <property type="match status" value="1"/>
</dbReference>
<dbReference type="InterPro" id="IPR029044">
    <property type="entry name" value="Nucleotide-diphossugar_trans"/>
</dbReference>
<sequence>MIKHWIILILKGKTLMIKISLCMIVKNEAAILSRCLDSVCDLMDEIIIVDTGSTDDTKAVAAKYTDRIYDFAWNNDFSAARNFSFSLANMDYIYAPDADEILDEENRKRFLLLKEALLPEIEIVQMKYRTVSEFNTVLNARTEYRPKLFKRVREFEWIDPIHETIRLTPVVFDSDIEILHMPQSMHHKRDFSIFVDAFNREGTFSAKLRSMYAKELLKTGDEKDFAEALPIFRLIYDSGTDTDAQKEAACVLAHAYRIAGDTNRFFQMTLRDMLSTPCAEICLELGAYFEEVEDYEEASLWYYNAAHETSSILDVHTGGDLPLQGLIRCYEIMLAALPEDDPFAALTANQYEEALADAREALANWDVPEEL</sequence>
<dbReference type="GO" id="GO:0016740">
    <property type="term" value="F:transferase activity"/>
    <property type="evidence" value="ECO:0007669"/>
    <property type="project" value="UniProtKB-KW"/>
</dbReference>
<dbReference type="SUPFAM" id="SSF53448">
    <property type="entry name" value="Nucleotide-diphospho-sugar transferases"/>
    <property type="match status" value="1"/>
</dbReference>
<dbReference type="SUPFAM" id="SSF81901">
    <property type="entry name" value="HCP-like"/>
    <property type="match status" value="1"/>
</dbReference>
<dbReference type="Proteomes" id="UP000286271">
    <property type="component" value="Unassembled WGS sequence"/>
</dbReference>
<accession>A0A3R6C9R4</accession>
<keyword evidence="2" id="KW-0808">Transferase</keyword>
<dbReference type="InterPro" id="IPR001173">
    <property type="entry name" value="Glyco_trans_2-like"/>
</dbReference>
<dbReference type="PANTHER" id="PTHR43630">
    <property type="entry name" value="POLY-BETA-1,6-N-ACETYL-D-GLUCOSAMINE SYNTHASE"/>
    <property type="match status" value="1"/>
</dbReference>
<dbReference type="CDD" id="cd02511">
    <property type="entry name" value="Beta4Glucosyltransferase"/>
    <property type="match status" value="1"/>
</dbReference>
<name>A0A3R6C9R4_9FIRM</name>
<dbReference type="EMBL" id="QSKW01000025">
    <property type="protein sequence ID" value="RHE94876.1"/>
    <property type="molecule type" value="Genomic_DNA"/>
</dbReference>
<dbReference type="AlphaFoldDB" id="A0A3R6C9R4"/>
<comment type="caution">
    <text evidence="2">The sequence shown here is derived from an EMBL/GenBank/DDBJ whole genome shotgun (WGS) entry which is preliminary data.</text>
</comment>
<evidence type="ECO:0000313" key="3">
    <source>
        <dbReference type="Proteomes" id="UP000286271"/>
    </source>
</evidence>
<dbReference type="Gene3D" id="3.90.550.10">
    <property type="entry name" value="Spore Coat Polysaccharide Biosynthesis Protein SpsA, Chain A"/>
    <property type="match status" value="1"/>
</dbReference>
<evidence type="ECO:0000313" key="2">
    <source>
        <dbReference type="EMBL" id="RHE94876.1"/>
    </source>
</evidence>
<reference evidence="2 3" key="1">
    <citation type="submission" date="2018-08" db="EMBL/GenBank/DDBJ databases">
        <title>A genome reference for cultivated species of the human gut microbiota.</title>
        <authorList>
            <person name="Zou Y."/>
            <person name="Xue W."/>
            <person name="Luo G."/>
        </authorList>
    </citation>
    <scope>NUCLEOTIDE SEQUENCE [LARGE SCALE GENOMIC DNA]</scope>
    <source>
        <strain evidence="2 3">AM27-11</strain>
    </source>
</reference>
<gene>
    <name evidence="2" type="ORF">DW707_13780</name>
</gene>
<dbReference type="PANTHER" id="PTHR43630:SF2">
    <property type="entry name" value="GLYCOSYLTRANSFERASE"/>
    <property type="match status" value="1"/>
</dbReference>
<evidence type="ECO:0000259" key="1">
    <source>
        <dbReference type="Pfam" id="PF00535"/>
    </source>
</evidence>
<protein>
    <submittedName>
        <fullName evidence="2">Glycosyltransferase family 2 protein</fullName>
    </submittedName>
</protein>
<proteinExistence type="predicted"/>
<organism evidence="2 3">
    <name type="scientific">Roseburia inulinivorans</name>
    <dbReference type="NCBI Taxonomy" id="360807"/>
    <lineage>
        <taxon>Bacteria</taxon>
        <taxon>Bacillati</taxon>
        <taxon>Bacillota</taxon>
        <taxon>Clostridia</taxon>
        <taxon>Lachnospirales</taxon>
        <taxon>Lachnospiraceae</taxon>
        <taxon>Roseburia</taxon>
    </lineage>
</organism>
<feature type="domain" description="Glycosyltransferase 2-like" evidence="1">
    <location>
        <begin position="20"/>
        <end position="154"/>
    </location>
</feature>